<dbReference type="SMART" id="SM00283">
    <property type="entry name" value="MA"/>
    <property type="match status" value="1"/>
</dbReference>
<comment type="caution">
    <text evidence="10">The sequence shown here is derived from an EMBL/GenBank/DDBJ whole genome shotgun (WGS) entry which is preliminary data.</text>
</comment>
<dbReference type="Gene3D" id="6.10.340.10">
    <property type="match status" value="1"/>
</dbReference>
<dbReference type="GO" id="GO:0005886">
    <property type="term" value="C:plasma membrane"/>
    <property type="evidence" value="ECO:0007669"/>
    <property type="project" value="UniProtKB-SubCell"/>
</dbReference>
<dbReference type="SUPFAM" id="SSF58104">
    <property type="entry name" value="Methyl-accepting chemotaxis protein (MCP) signaling domain"/>
    <property type="match status" value="1"/>
</dbReference>
<feature type="transmembrane region" description="Helical" evidence="7">
    <location>
        <begin position="325"/>
        <end position="350"/>
    </location>
</feature>
<keyword evidence="4 6" id="KW-0807">Transducer</keyword>
<evidence type="ECO:0000313" key="10">
    <source>
        <dbReference type="EMBL" id="GAE35972.1"/>
    </source>
</evidence>
<gene>
    <name evidence="10" type="ORF">JCM9157_3116</name>
</gene>
<keyword evidence="11" id="KW-1185">Reference proteome</keyword>
<dbReference type="PANTHER" id="PTHR32089:SF112">
    <property type="entry name" value="LYSOZYME-LIKE PROTEIN-RELATED"/>
    <property type="match status" value="1"/>
</dbReference>
<dbReference type="PANTHER" id="PTHR32089">
    <property type="entry name" value="METHYL-ACCEPTING CHEMOTAXIS PROTEIN MCPB"/>
    <property type="match status" value="1"/>
</dbReference>
<dbReference type="Pfam" id="PF00672">
    <property type="entry name" value="HAMP"/>
    <property type="match status" value="1"/>
</dbReference>
<dbReference type="AlphaFoldDB" id="W4QVR4"/>
<evidence type="ECO:0000259" key="9">
    <source>
        <dbReference type="PROSITE" id="PS50885"/>
    </source>
</evidence>
<dbReference type="SMART" id="SM00304">
    <property type="entry name" value="HAMP"/>
    <property type="match status" value="1"/>
</dbReference>
<keyword evidence="2" id="KW-1003">Cell membrane</keyword>
<protein>
    <submittedName>
        <fullName evidence="10">Methyl-accepting chemotaxis protein</fullName>
    </submittedName>
</protein>
<sequence>MKKLSIFSPGIKVMNKMTYARKFMLILLLFLIPFAVVLSMLISNVNERIQFAEKEREGIEYISELRSFVQLVQQHRGLSVTYVQGGTQVKGDIEARQESIAGIIEEIDDINDRLGNSLQAGDRWTALKQEWDKFHMHVFDFSTEETIVAHSQFIREIVDFQMYIATTSNLILDADKANYFLVGSLLEDLPNMAEYMGMSRATGTAVVNNKQMSTDEKITLLFNLRSMESYLNSSIRKLEFAFAASPEVKTLIEQPYKEAQEAALATIHLIDEEVLNASTINLDTASFFSTITESINQVYSLMDEGTSVLDDRLENQIQALKLQQAVVITISLFVTGLIVYFFIAFYFGVLHTITHIKEKMEQFADGDLTARTNLATKDETREIGIAFNKMSEEFNAIIVANKDISEQIAASSEELTASIDQTTEAIKQVTEIIAEVASGAEFQVSSSNESALASEEMAEGIQKIAETSAVVSDFSNQTTEKAKAGSIAVTNSMNQFKQVKKFVLNVSNTILELSNHSKEIGSITTLINGVAEQTNLLALNAAIEAARAGEHGKGFAVVADEVRKLAEETKTSTAKIANITSQVQDLTTHAVKAMEEGTVQVEAGTRVIESLGIDFDDILSSINEVSFQIHEVSAVSQQLSANSEEVAATMNELSKIAGDNSLSSQSVATSTEQQLATMEEINSSAIELSRVAQQLNDMINKFKL</sequence>
<feature type="domain" description="HAMP" evidence="9">
    <location>
        <begin position="347"/>
        <end position="399"/>
    </location>
</feature>
<evidence type="ECO:0000256" key="6">
    <source>
        <dbReference type="PROSITE-ProRule" id="PRU00284"/>
    </source>
</evidence>
<accession>W4QVR4</accession>
<dbReference type="InterPro" id="IPR003660">
    <property type="entry name" value="HAMP_dom"/>
</dbReference>
<dbReference type="CDD" id="cd11386">
    <property type="entry name" value="MCP_signal"/>
    <property type="match status" value="1"/>
</dbReference>
<evidence type="ECO:0000256" key="7">
    <source>
        <dbReference type="SAM" id="Phobius"/>
    </source>
</evidence>
<keyword evidence="7" id="KW-1133">Transmembrane helix</keyword>
<proteinExistence type="inferred from homology"/>
<reference evidence="10 11" key="1">
    <citation type="journal article" date="2014" name="Genome Announc.">
        <title>Draft Genome Sequences of Three Alkaliphilic Bacillus Strains, Bacillus wakoensis JCM 9140T, Bacillus akibai JCM 9157T, and Bacillus hemicellulosilyticus JCM 9152T.</title>
        <authorList>
            <person name="Yuki M."/>
            <person name="Oshima K."/>
            <person name="Suda W."/>
            <person name="Oshida Y."/>
            <person name="Kitamura K."/>
            <person name="Iida T."/>
            <person name="Hattori M."/>
            <person name="Ohkuma M."/>
        </authorList>
    </citation>
    <scope>NUCLEOTIDE SEQUENCE [LARGE SCALE GENOMIC DNA]</scope>
    <source>
        <strain evidence="10 11">JCM 9157</strain>
    </source>
</reference>
<comment type="subcellular location">
    <subcellularLocation>
        <location evidence="1">Cell membrane</location>
    </subcellularLocation>
</comment>
<dbReference type="PROSITE" id="PS50885">
    <property type="entry name" value="HAMP"/>
    <property type="match status" value="1"/>
</dbReference>
<evidence type="ECO:0000256" key="1">
    <source>
        <dbReference type="ARBA" id="ARBA00004236"/>
    </source>
</evidence>
<evidence type="ECO:0000256" key="3">
    <source>
        <dbReference type="ARBA" id="ARBA00023136"/>
    </source>
</evidence>
<evidence type="ECO:0000256" key="2">
    <source>
        <dbReference type="ARBA" id="ARBA00022475"/>
    </source>
</evidence>
<feature type="domain" description="Methyl-accepting transducer" evidence="8">
    <location>
        <begin position="418"/>
        <end position="654"/>
    </location>
</feature>
<name>W4QVR4_HALA3</name>
<dbReference type="Pfam" id="PF00015">
    <property type="entry name" value="MCPsignal"/>
    <property type="match status" value="1"/>
</dbReference>
<dbReference type="InterPro" id="IPR004089">
    <property type="entry name" value="MCPsignal_dom"/>
</dbReference>
<evidence type="ECO:0000259" key="8">
    <source>
        <dbReference type="PROSITE" id="PS50111"/>
    </source>
</evidence>
<evidence type="ECO:0000313" key="11">
    <source>
        <dbReference type="Proteomes" id="UP000018896"/>
    </source>
</evidence>
<keyword evidence="3 7" id="KW-0472">Membrane</keyword>
<dbReference type="EMBL" id="BAUV01000026">
    <property type="protein sequence ID" value="GAE35972.1"/>
    <property type="molecule type" value="Genomic_DNA"/>
</dbReference>
<dbReference type="GO" id="GO:0007165">
    <property type="term" value="P:signal transduction"/>
    <property type="evidence" value="ECO:0007669"/>
    <property type="project" value="UniProtKB-KW"/>
</dbReference>
<comment type="similarity">
    <text evidence="5">Belongs to the methyl-accepting chemotaxis (MCP) protein family.</text>
</comment>
<dbReference type="Gene3D" id="1.10.287.950">
    <property type="entry name" value="Methyl-accepting chemotaxis protein"/>
    <property type="match status" value="1"/>
</dbReference>
<dbReference type="RefSeq" id="WP_035665633.1">
    <property type="nucleotide sequence ID" value="NZ_BAUV01000026.1"/>
</dbReference>
<dbReference type="PROSITE" id="PS50111">
    <property type="entry name" value="CHEMOTAXIS_TRANSDUC_2"/>
    <property type="match status" value="1"/>
</dbReference>
<dbReference type="eggNOG" id="COG0840">
    <property type="taxonomic scope" value="Bacteria"/>
</dbReference>
<dbReference type="OrthoDB" id="2489132at2"/>
<organism evidence="10 11">
    <name type="scientific">Halalkalibacter akibai (strain ATCC 43226 / DSM 21942 / CIP 109018 / JCM 9157 / 1139)</name>
    <name type="common">Bacillus akibai</name>
    <dbReference type="NCBI Taxonomy" id="1236973"/>
    <lineage>
        <taxon>Bacteria</taxon>
        <taxon>Bacillati</taxon>
        <taxon>Bacillota</taxon>
        <taxon>Bacilli</taxon>
        <taxon>Bacillales</taxon>
        <taxon>Bacillaceae</taxon>
        <taxon>Halalkalibacter</taxon>
    </lineage>
</organism>
<keyword evidence="7" id="KW-0812">Transmembrane</keyword>
<dbReference type="Proteomes" id="UP000018896">
    <property type="component" value="Unassembled WGS sequence"/>
</dbReference>
<evidence type="ECO:0000256" key="4">
    <source>
        <dbReference type="ARBA" id="ARBA00023224"/>
    </source>
</evidence>
<evidence type="ECO:0000256" key="5">
    <source>
        <dbReference type="ARBA" id="ARBA00029447"/>
    </source>
</evidence>
<dbReference type="STRING" id="1236973.JCM9157_3116"/>
<dbReference type="CDD" id="cd06225">
    <property type="entry name" value="HAMP"/>
    <property type="match status" value="1"/>
</dbReference>